<keyword evidence="1" id="KW-1133">Transmembrane helix</keyword>
<keyword evidence="1" id="KW-0472">Membrane</keyword>
<organism evidence="2 3">
    <name type="scientific">Candidatus Phytoplasma solani</name>
    <dbReference type="NCBI Taxonomy" id="69896"/>
    <lineage>
        <taxon>Bacteria</taxon>
        <taxon>Bacillati</taxon>
        <taxon>Mycoplasmatota</taxon>
        <taxon>Mollicutes</taxon>
        <taxon>Acholeplasmatales</taxon>
        <taxon>Acholeplasmataceae</taxon>
        <taxon>Candidatus Phytoplasma</taxon>
        <taxon>16SrXII (Stolbur group)</taxon>
    </lineage>
</organism>
<name>A0A421NY44_9MOLU</name>
<sequence>MVSTNFKSEFQKIKSEFQKNKRFKRYVIWLLVALISFGLQFLGFGILSFVQKFESHLIIKFIFLFLLPFVSFIISSLVFFFSYFKNYVSKQREELKKEIPEMIREMQIAYRKSNIDNEEFQNYKRLCLDLNQLATPKGELIIVEIINLDNIIKAFENLIAKINKSVGSQEDPEQVMKLRQKKEGEIFDRIRKTEVLKKIIDIECIKEWLRKLIDFSKREIEEMKNSLKEIFIPLMRHDILEISTIEEYLKTDKAKRENFSNLTKTLYEKNSQDFFGIFFEEGHYKDFLKKLTDFINNKIENVRTQRVQTV</sequence>
<keyword evidence="3" id="KW-1185">Reference proteome</keyword>
<proteinExistence type="predicted"/>
<feature type="transmembrane region" description="Helical" evidence="1">
    <location>
        <begin position="26"/>
        <end position="49"/>
    </location>
</feature>
<gene>
    <name evidence="2" type="ORF">PSSA1_v1c1480</name>
</gene>
<dbReference type="STRING" id="69896.S284_02610"/>
<dbReference type="Proteomes" id="UP000283896">
    <property type="component" value="Unassembled WGS sequence"/>
</dbReference>
<evidence type="ECO:0000313" key="3">
    <source>
        <dbReference type="Proteomes" id="UP000283896"/>
    </source>
</evidence>
<dbReference type="RefSeq" id="WP_122225358.1">
    <property type="nucleotide sequence ID" value="NZ_MPBG01000002.1"/>
</dbReference>
<feature type="transmembrane region" description="Helical" evidence="1">
    <location>
        <begin position="61"/>
        <end position="84"/>
    </location>
</feature>
<protein>
    <submittedName>
        <fullName evidence="2">Uncharacterized protein</fullName>
    </submittedName>
</protein>
<dbReference type="EMBL" id="MPBG01000002">
    <property type="protein sequence ID" value="RMI88943.1"/>
    <property type="molecule type" value="Genomic_DNA"/>
</dbReference>
<dbReference type="AlphaFoldDB" id="A0A421NY44"/>
<keyword evidence="1" id="KW-0812">Transmembrane</keyword>
<evidence type="ECO:0000256" key="1">
    <source>
        <dbReference type="SAM" id="Phobius"/>
    </source>
</evidence>
<reference evidence="3" key="1">
    <citation type="submission" date="2016-11" db="EMBL/GenBank/DDBJ databases">
        <title>Genome sequence of Candidatus Phytoplasma solani strain SA-1.</title>
        <authorList>
            <person name="Haryono M."/>
            <person name="Samarzija I."/>
            <person name="Seruga Music M."/>
            <person name="Hogenhout S."/>
            <person name="Kuo C.-H."/>
        </authorList>
    </citation>
    <scope>NUCLEOTIDE SEQUENCE [LARGE SCALE GENOMIC DNA]</scope>
    <source>
        <strain evidence="3">SA-1</strain>
    </source>
</reference>
<accession>A0A421NY44</accession>
<comment type="caution">
    <text evidence="2">The sequence shown here is derived from an EMBL/GenBank/DDBJ whole genome shotgun (WGS) entry which is preliminary data.</text>
</comment>
<evidence type="ECO:0000313" key="2">
    <source>
        <dbReference type="EMBL" id="RMI88943.1"/>
    </source>
</evidence>